<protein>
    <submittedName>
        <fullName evidence="1">Uncharacterized protein</fullName>
    </submittedName>
</protein>
<accession>A0A645DPT9</accession>
<gene>
    <name evidence="1" type="ORF">SDC9_138625</name>
</gene>
<dbReference type="AlphaFoldDB" id="A0A645DPT9"/>
<reference evidence="1" key="1">
    <citation type="submission" date="2019-08" db="EMBL/GenBank/DDBJ databases">
        <authorList>
            <person name="Kucharzyk K."/>
            <person name="Murdoch R.W."/>
            <person name="Higgins S."/>
            <person name="Loffler F."/>
        </authorList>
    </citation>
    <scope>NUCLEOTIDE SEQUENCE</scope>
</reference>
<evidence type="ECO:0000313" key="1">
    <source>
        <dbReference type="EMBL" id="MPM91494.1"/>
    </source>
</evidence>
<sequence length="243" mass="27131">MHAILRPFSKKLDSARVRELEEEMLRRLEHRLRARERGVGVDQLGRRIHRTTHLAVVAILILGMATRALTLDEAIRQEHVLLGVEELLDGARFDEPSLLQVQIDLLGQLVVLRAVGIAPVIEGNVKAIEILLAPGSDVSHELLRRLARLLGRNHDRRAMRIIRAHEVHSVALHSLRTHPGVGLDVLHDVADVEVAVGIRQRGRGENLACSHWVELSRGALSGASGGTDYFKLFCVREGARRER</sequence>
<name>A0A645DPT9_9ZZZZ</name>
<comment type="caution">
    <text evidence="1">The sequence shown here is derived from an EMBL/GenBank/DDBJ whole genome shotgun (WGS) entry which is preliminary data.</text>
</comment>
<proteinExistence type="predicted"/>
<organism evidence="1">
    <name type="scientific">bioreactor metagenome</name>
    <dbReference type="NCBI Taxonomy" id="1076179"/>
    <lineage>
        <taxon>unclassified sequences</taxon>
        <taxon>metagenomes</taxon>
        <taxon>ecological metagenomes</taxon>
    </lineage>
</organism>
<dbReference type="EMBL" id="VSSQ01038540">
    <property type="protein sequence ID" value="MPM91494.1"/>
    <property type="molecule type" value="Genomic_DNA"/>
</dbReference>